<comment type="caution">
    <text evidence="1">The sequence shown here is derived from an EMBL/GenBank/DDBJ whole genome shotgun (WGS) entry which is preliminary data.</text>
</comment>
<proteinExistence type="predicted"/>
<protein>
    <submittedName>
        <fullName evidence="1">Uncharacterized protein</fullName>
    </submittedName>
</protein>
<evidence type="ECO:0000313" key="1">
    <source>
        <dbReference type="EMBL" id="CAG2056147.1"/>
    </source>
</evidence>
<reference evidence="1" key="1">
    <citation type="submission" date="2021-03" db="EMBL/GenBank/DDBJ databases">
        <authorList>
            <person name="Tran Van P."/>
        </authorList>
    </citation>
    <scope>NUCLEOTIDE SEQUENCE</scope>
</reference>
<dbReference type="Proteomes" id="UP001153148">
    <property type="component" value="Unassembled WGS sequence"/>
</dbReference>
<gene>
    <name evidence="1" type="ORF">TPAB3V08_LOCUS3142</name>
</gene>
<sequence length="169" mass="19109">MKSDTLLLDHQVTNLIASCAWSQYTMPKDRLQELRASLPADYYRDSQVTLVVDTSINADEKSITVFLAKKLTRMLRKEFQVFNTPLDSILSKETSTYFLGTETGPSEEPGAQEPIQLMKGSIMFSYFYEGDGGENEPLCLGSLELSNLVYRHNRIEQLAKNCFPGKHSN</sequence>
<evidence type="ECO:0000313" key="2">
    <source>
        <dbReference type="Proteomes" id="UP001153148"/>
    </source>
</evidence>
<dbReference type="EMBL" id="CAJPIN010003437">
    <property type="protein sequence ID" value="CAG2056147.1"/>
    <property type="molecule type" value="Genomic_DNA"/>
</dbReference>
<name>A0ABN7NRT8_TIMPD</name>
<organism evidence="1 2">
    <name type="scientific">Timema podura</name>
    <name type="common">Walking stick</name>
    <dbReference type="NCBI Taxonomy" id="61482"/>
    <lineage>
        <taxon>Eukaryota</taxon>
        <taxon>Metazoa</taxon>
        <taxon>Ecdysozoa</taxon>
        <taxon>Arthropoda</taxon>
        <taxon>Hexapoda</taxon>
        <taxon>Insecta</taxon>
        <taxon>Pterygota</taxon>
        <taxon>Neoptera</taxon>
        <taxon>Polyneoptera</taxon>
        <taxon>Phasmatodea</taxon>
        <taxon>Timematodea</taxon>
        <taxon>Timematoidea</taxon>
        <taxon>Timematidae</taxon>
        <taxon>Timema</taxon>
    </lineage>
</organism>
<keyword evidence="2" id="KW-1185">Reference proteome</keyword>
<accession>A0ABN7NRT8</accession>